<reference evidence="4" key="2">
    <citation type="submission" date="2023-05" db="EMBL/GenBank/DDBJ databases">
        <authorList>
            <consortium name="Lawrence Berkeley National Laboratory"/>
            <person name="Steindorff A."/>
            <person name="Hensen N."/>
            <person name="Bonometti L."/>
            <person name="Westerberg I."/>
            <person name="Brannstrom I.O."/>
            <person name="Guillou S."/>
            <person name="Cros-Aarteil S."/>
            <person name="Calhoun S."/>
            <person name="Haridas S."/>
            <person name="Kuo A."/>
            <person name="Mondo S."/>
            <person name="Pangilinan J."/>
            <person name="Riley R."/>
            <person name="Labutti K."/>
            <person name="Andreopoulos B."/>
            <person name="Lipzen A."/>
            <person name="Chen C."/>
            <person name="Yanf M."/>
            <person name="Daum C."/>
            <person name="Ng V."/>
            <person name="Clum A."/>
            <person name="Ohm R."/>
            <person name="Martin F."/>
            <person name="Silar P."/>
            <person name="Natvig D."/>
            <person name="Lalanne C."/>
            <person name="Gautier V."/>
            <person name="Ament-Velasquez S.L."/>
            <person name="Kruys A."/>
            <person name="Hutchinson M.I."/>
            <person name="Powell A.J."/>
            <person name="Barry K."/>
            <person name="Miller A.N."/>
            <person name="Grigoriev I.V."/>
            <person name="Debuchy R."/>
            <person name="Gladieux P."/>
            <person name="Thoren M.H."/>
            <person name="Johannesson H."/>
        </authorList>
    </citation>
    <scope>NUCLEOTIDE SEQUENCE</scope>
    <source>
        <strain evidence="4">CBS 757.83</strain>
    </source>
</reference>
<feature type="repeat" description="ANK" evidence="3">
    <location>
        <begin position="160"/>
        <end position="192"/>
    </location>
</feature>
<dbReference type="PANTHER" id="PTHR24198:SF165">
    <property type="entry name" value="ANKYRIN REPEAT-CONTAINING PROTEIN-RELATED"/>
    <property type="match status" value="1"/>
</dbReference>
<dbReference type="InterPro" id="IPR036770">
    <property type="entry name" value="Ankyrin_rpt-contain_sf"/>
</dbReference>
<sequence>MNYTSGHDGREVNGTPLHSAAANGRHQVVRLLLSRGALSDMEKMDWAGRTPLFCAARGTPLYGWQQFSQDADALTWRYLDQETIRLLVDAGADLTASGRRDLSWNFIGGERDPFPDSPLSHVSTWGSADFVRYLAGKGSDIHQRRSYPEDLNFPFGVGGDKATPLHRAVHSWNAVAIQGLLDLGAVPDATDEHG</sequence>
<protein>
    <submittedName>
        <fullName evidence="4">Ankyrin</fullName>
    </submittedName>
</protein>
<dbReference type="AlphaFoldDB" id="A0AAN6SYK5"/>
<gene>
    <name evidence="4" type="ORF">N658DRAFT_230251</name>
</gene>
<evidence type="ECO:0000256" key="2">
    <source>
        <dbReference type="ARBA" id="ARBA00023043"/>
    </source>
</evidence>
<evidence type="ECO:0000256" key="3">
    <source>
        <dbReference type="PROSITE-ProRule" id="PRU00023"/>
    </source>
</evidence>
<dbReference type="InterPro" id="IPR002110">
    <property type="entry name" value="Ankyrin_rpt"/>
</dbReference>
<dbReference type="EMBL" id="MU863662">
    <property type="protein sequence ID" value="KAK4098143.1"/>
    <property type="molecule type" value="Genomic_DNA"/>
</dbReference>
<keyword evidence="1" id="KW-0677">Repeat</keyword>
<evidence type="ECO:0000256" key="1">
    <source>
        <dbReference type="ARBA" id="ARBA00022737"/>
    </source>
</evidence>
<dbReference type="PROSITE" id="PS50297">
    <property type="entry name" value="ANK_REP_REGION"/>
    <property type="match status" value="1"/>
</dbReference>
<dbReference type="PRINTS" id="PR01415">
    <property type="entry name" value="ANKYRIN"/>
</dbReference>
<evidence type="ECO:0000313" key="5">
    <source>
        <dbReference type="Proteomes" id="UP001305647"/>
    </source>
</evidence>
<dbReference type="PROSITE" id="PS50088">
    <property type="entry name" value="ANK_REPEAT"/>
    <property type="match status" value="2"/>
</dbReference>
<dbReference type="SUPFAM" id="SSF48403">
    <property type="entry name" value="Ankyrin repeat"/>
    <property type="match status" value="1"/>
</dbReference>
<evidence type="ECO:0000313" key="4">
    <source>
        <dbReference type="EMBL" id="KAK4098143.1"/>
    </source>
</evidence>
<dbReference type="SMART" id="SM00248">
    <property type="entry name" value="ANK"/>
    <property type="match status" value="4"/>
</dbReference>
<feature type="repeat" description="ANK" evidence="3">
    <location>
        <begin position="12"/>
        <end position="44"/>
    </location>
</feature>
<name>A0AAN6SYK5_9PEZI</name>
<dbReference type="PANTHER" id="PTHR24198">
    <property type="entry name" value="ANKYRIN REPEAT AND PROTEIN KINASE DOMAIN-CONTAINING PROTEIN"/>
    <property type="match status" value="1"/>
</dbReference>
<keyword evidence="2 3" id="KW-0040">ANK repeat</keyword>
<keyword evidence="5" id="KW-1185">Reference proteome</keyword>
<organism evidence="4 5">
    <name type="scientific">Parathielavia hyrcaniae</name>
    <dbReference type="NCBI Taxonomy" id="113614"/>
    <lineage>
        <taxon>Eukaryota</taxon>
        <taxon>Fungi</taxon>
        <taxon>Dikarya</taxon>
        <taxon>Ascomycota</taxon>
        <taxon>Pezizomycotina</taxon>
        <taxon>Sordariomycetes</taxon>
        <taxon>Sordariomycetidae</taxon>
        <taxon>Sordariales</taxon>
        <taxon>Chaetomiaceae</taxon>
        <taxon>Parathielavia</taxon>
    </lineage>
</organism>
<dbReference type="Gene3D" id="1.25.40.20">
    <property type="entry name" value="Ankyrin repeat-containing domain"/>
    <property type="match status" value="1"/>
</dbReference>
<reference evidence="4" key="1">
    <citation type="journal article" date="2023" name="Mol. Phylogenet. Evol.">
        <title>Genome-scale phylogeny and comparative genomics of the fungal order Sordariales.</title>
        <authorList>
            <person name="Hensen N."/>
            <person name="Bonometti L."/>
            <person name="Westerberg I."/>
            <person name="Brannstrom I.O."/>
            <person name="Guillou S."/>
            <person name="Cros-Aarteil S."/>
            <person name="Calhoun S."/>
            <person name="Haridas S."/>
            <person name="Kuo A."/>
            <person name="Mondo S."/>
            <person name="Pangilinan J."/>
            <person name="Riley R."/>
            <person name="LaButti K."/>
            <person name="Andreopoulos B."/>
            <person name="Lipzen A."/>
            <person name="Chen C."/>
            <person name="Yan M."/>
            <person name="Daum C."/>
            <person name="Ng V."/>
            <person name="Clum A."/>
            <person name="Steindorff A."/>
            <person name="Ohm R.A."/>
            <person name="Martin F."/>
            <person name="Silar P."/>
            <person name="Natvig D.O."/>
            <person name="Lalanne C."/>
            <person name="Gautier V."/>
            <person name="Ament-Velasquez S.L."/>
            <person name="Kruys A."/>
            <person name="Hutchinson M.I."/>
            <person name="Powell A.J."/>
            <person name="Barry K."/>
            <person name="Miller A.N."/>
            <person name="Grigoriev I.V."/>
            <person name="Debuchy R."/>
            <person name="Gladieux P."/>
            <person name="Hiltunen Thoren M."/>
            <person name="Johannesson H."/>
        </authorList>
    </citation>
    <scope>NUCLEOTIDE SEQUENCE</scope>
    <source>
        <strain evidence="4">CBS 757.83</strain>
    </source>
</reference>
<proteinExistence type="predicted"/>
<accession>A0AAN6SYK5</accession>
<dbReference type="Pfam" id="PF12796">
    <property type="entry name" value="Ank_2"/>
    <property type="match status" value="1"/>
</dbReference>
<dbReference type="Proteomes" id="UP001305647">
    <property type="component" value="Unassembled WGS sequence"/>
</dbReference>
<comment type="caution">
    <text evidence="4">The sequence shown here is derived from an EMBL/GenBank/DDBJ whole genome shotgun (WGS) entry which is preliminary data.</text>
</comment>